<evidence type="ECO:0000313" key="6">
    <source>
        <dbReference type="Proteomes" id="UP001164020"/>
    </source>
</evidence>
<keyword evidence="3" id="KW-0804">Transcription</keyword>
<evidence type="ECO:0000259" key="4">
    <source>
        <dbReference type="PROSITE" id="PS50949"/>
    </source>
</evidence>
<dbReference type="InterPro" id="IPR036388">
    <property type="entry name" value="WH-like_DNA-bd_sf"/>
</dbReference>
<feature type="domain" description="HTH gntR-type" evidence="4">
    <location>
        <begin position="9"/>
        <end position="75"/>
    </location>
</feature>
<evidence type="ECO:0000256" key="2">
    <source>
        <dbReference type="ARBA" id="ARBA00023125"/>
    </source>
</evidence>
<sequence>MTAHSSAGIARWRQIADHLRLDIAEGRLSDMLPSEARLAERFAVNRHTVRRAIATLAEEGLLAATRGRGTFVTPRPGRIAYPVGSSSRFSENIGAASREPGGSMIGAMREAAPADVAGHFGCRTGAPLVRLELLRVADGAPLIVSTVWFEEARVPGIVAAYAEAGSITNALASLGYVDQRRRWTRVAAVAAEAGDAEHLACPLAAPLIATTSLTVTAAGEPLQFARSRFLGSRVELVFDHAGEAKPPEGG</sequence>
<dbReference type="Pfam" id="PF00392">
    <property type="entry name" value="GntR"/>
    <property type="match status" value="1"/>
</dbReference>
<organism evidence="5 6">
    <name type="scientific">Jiella pelagia</name>
    <dbReference type="NCBI Taxonomy" id="2986949"/>
    <lineage>
        <taxon>Bacteria</taxon>
        <taxon>Pseudomonadati</taxon>
        <taxon>Pseudomonadota</taxon>
        <taxon>Alphaproteobacteria</taxon>
        <taxon>Hyphomicrobiales</taxon>
        <taxon>Aurantimonadaceae</taxon>
        <taxon>Jiella</taxon>
    </lineage>
</organism>
<dbReference type="CDD" id="cd07377">
    <property type="entry name" value="WHTH_GntR"/>
    <property type="match status" value="1"/>
</dbReference>
<evidence type="ECO:0000256" key="3">
    <source>
        <dbReference type="ARBA" id="ARBA00023163"/>
    </source>
</evidence>
<dbReference type="Proteomes" id="UP001164020">
    <property type="component" value="Chromosome"/>
</dbReference>
<dbReference type="NCBIfam" id="TIGR02325">
    <property type="entry name" value="C_P_lyase_phnF"/>
    <property type="match status" value="1"/>
</dbReference>
<dbReference type="PANTHER" id="PTHR44846">
    <property type="entry name" value="MANNOSYL-D-GLYCERATE TRANSPORT/METABOLISM SYSTEM REPRESSOR MNGR-RELATED"/>
    <property type="match status" value="1"/>
</dbReference>
<protein>
    <submittedName>
        <fullName evidence="5">Phosphonate metabolism transcriptional regulator PhnF</fullName>
    </submittedName>
</protein>
<dbReference type="PRINTS" id="PR00035">
    <property type="entry name" value="HTHGNTR"/>
</dbReference>
<dbReference type="SUPFAM" id="SSF46785">
    <property type="entry name" value="Winged helix' DNA-binding domain"/>
    <property type="match status" value="1"/>
</dbReference>
<dbReference type="PROSITE" id="PS50949">
    <property type="entry name" value="HTH_GNTR"/>
    <property type="match status" value="1"/>
</dbReference>
<evidence type="ECO:0000313" key="5">
    <source>
        <dbReference type="EMBL" id="WAP67117.1"/>
    </source>
</evidence>
<dbReference type="InterPro" id="IPR000524">
    <property type="entry name" value="Tscrpt_reg_HTH_GntR"/>
</dbReference>
<dbReference type="Gene3D" id="3.40.1410.10">
    <property type="entry name" value="Chorismate lyase-like"/>
    <property type="match status" value="1"/>
</dbReference>
<dbReference type="InterPro" id="IPR011663">
    <property type="entry name" value="UTRA"/>
</dbReference>
<name>A0ABY7BTS3_9HYPH</name>
<dbReference type="Pfam" id="PF07702">
    <property type="entry name" value="UTRA"/>
    <property type="match status" value="1"/>
</dbReference>
<dbReference type="PANTHER" id="PTHR44846:SF1">
    <property type="entry name" value="MANNOSYL-D-GLYCERATE TRANSPORT_METABOLISM SYSTEM REPRESSOR MNGR-RELATED"/>
    <property type="match status" value="1"/>
</dbReference>
<dbReference type="InterPro" id="IPR012702">
    <property type="entry name" value="CP_lyase_PhnF"/>
</dbReference>
<dbReference type="RefSeq" id="WP_268879565.1">
    <property type="nucleotide sequence ID" value="NZ_CP114029.1"/>
</dbReference>
<gene>
    <name evidence="5" type="primary">phnF</name>
    <name evidence="5" type="ORF">OH818_16045</name>
</gene>
<dbReference type="Gene3D" id="1.10.10.10">
    <property type="entry name" value="Winged helix-like DNA-binding domain superfamily/Winged helix DNA-binding domain"/>
    <property type="match status" value="1"/>
</dbReference>
<dbReference type="EMBL" id="CP114029">
    <property type="protein sequence ID" value="WAP67117.1"/>
    <property type="molecule type" value="Genomic_DNA"/>
</dbReference>
<accession>A0ABY7BTS3</accession>
<dbReference type="SMART" id="SM00345">
    <property type="entry name" value="HTH_GNTR"/>
    <property type="match status" value="1"/>
</dbReference>
<dbReference type="SMART" id="SM00866">
    <property type="entry name" value="UTRA"/>
    <property type="match status" value="1"/>
</dbReference>
<dbReference type="SUPFAM" id="SSF64288">
    <property type="entry name" value="Chorismate lyase-like"/>
    <property type="match status" value="1"/>
</dbReference>
<keyword evidence="2" id="KW-0238">DNA-binding</keyword>
<dbReference type="InterPro" id="IPR050679">
    <property type="entry name" value="Bact_HTH_transcr_reg"/>
</dbReference>
<keyword evidence="6" id="KW-1185">Reference proteome</keyword>
<dbReference type="InterPro" id="IPR028978">
    <property type="entry name" value="Chorismate_lyase_/UTRA_dom_sf"/>
</dbReference>
<evidence type="ECO:0000256" key="1">
    <source>
        <dbReference type="ARBA" id="ARBA00023015"/>
    </source>
</evidence>
<dbReference type="InterPro" id="IPR036390">
    <property type="entry name" value="WH_DNA-bd_sf"/>
</dbReference>
<proteinExistence type="predicted"/>
<keyword evidence="1" id="KW-0805">Transcription regulation</keyword>
<reference evidence="5" key="1">
    <citation type="submission" date="2022-12" db="EMBL/GenBank/DDBJ databases">
        <title>Jiella pelagia sp. nov., isolated from phosphonate enriched culture of Northwest Pacific surface seawater.</title>
        <authorList>
            <person name="Shin D.Y."/>
            <person name="Hwang C.Y."/>
        </authorList>
    </citation>
    <scope>NUCLEOTIDE SEQUENCE</scope>
    <source>
        <strain evidence="5">HL-NP1</strain>
    </source>
</reference>